<dbReference type="InterPro" id="IPR007523">
    <property type="entry name" value="NDUFAF3/AAMDC"/>
</dbReference>
<protein>
    <submittedName>
        <fullName evidence="1">Mth938-like domain-containing protein</fullName>
    </submittedName>
</protein>
<dbReference type="AlphaFoldDB" id="A0A9X4E2M2"/>
<dbReference type="Gene3D" id="3.40.1230.10">
    <property type="entry name" value="MTH938-like"/>
    <property type="match status" value="1"/>
</dbReference>
<evidence type="ECO:0000313" key="2">
    <source>
        <dbReference type="EMBL" id="WWY03022.1"/>
    </source>
</evidence>
<reference evidence="2" key="2">
    <citation type="submission" date="2024-02" db="EMBL/GenBank/DDBJ databases">
        <title>Neisseria leonii sp. nov.</title>
        <authorList>
            <person name="Boutroux M."/>
            <person name="Favre-Rochex S."/>
            <person name="Gorgette O."/>
            <person name="Touak G."/>
            <person name="Muhle E."/>
            <person name="Chesneau O."/>
            <person name="Clermont D."/>
            <person name="Rahi P."/>
        </authorList>
    </citation>
    <scope>NUCLEOTIDE SEQUENCE</scope>
    <source>
        <strain evidence="2">51.81</strain>
    </source>
</reference>
<gene>
    <name evidence="1" type="ORF">ORY91_001744</name>
    <name evidence="2" type="ORF">V9W64_10115</name>
</gene>
<dbReference type="RefSeq" id="WP_274585417.1">
    <property type="nucleotide sequence ID" value="NZ_CP145811.1"/>
</dbReference>
<dbReference type="Proteomes" id="UP001149607">
    <property type="component" value="Chromosome"/>
</dbReference>
<evidence type="ECO:0000313" key="1">
    <source>
        <dbReference type="EMBL" id="MDD9328323.1"/>
    </source>
</evidence>
<dbReference type="SUPFAM" id="SSF64076">
    <property type="entry name" value="MTH938-like"/>
    <property type="match status" value="1"/>
</dbReference>
<reference evidence="1" key="1">
    <citation type="submission" date="2022-10" db="EMBL/GenBank/DDBJ databases">
        <authorList>
            <person name="Boutroux M."/>
        </authorList>
    </citation>
    <scope>NUCLEOTIDE SEQUENCE</scope>
    <source>
        <strain evidence="1">51.81</strain>
    </source>
</reference>
<dbReference type="InterPro" id="IPR036748">
    <property type="entry name" value="MTH938-like_sf"/>
</dbReference>
<dbReference type="EMBL" id="CP146598">
    <property type="protein sequence ID" value="WWY03022.1"/>
    <property type="molecule type" value="Genomic_DNA"/>
</dbReference>
<dbReference type="EMBL" id="JAPQFL010000005">
    <property type="protein sequence ID" value="MDD9328323.1"/>
    <property type="molecule type" value="Genomic_DNA"/>
</dbReference>
<keyword evidence="3" id="KW-1185">Reference proteome</keyword>
<name>A0A9X4E2M2_9NEIS</name>
<dbReference type="Pfam" id="PF04430">
    <property type="entry name" value="DUF498"/>
    <property type="match status" value="1"/>
</dbReference>
<dbReference type="PANTHER" id="PTHR21192:SF2">
    <property type="entry name" value="NADH DEHYDROGENASE [UBIQUINONE] 1 ALPHA SUBCOMPLEX ASSEMBLY FACTOR 3"/>
    <property type="match status" value="1"/>
</dbReference>
<proteinExistence type="predicted"/>
<evidence type="ECO:0000313" key="3">
    <source>
        <dbReference type="Proteomes" id="UP001149607"/>
    </source>
</evidence>
<organism evidence="1">
    <name type="scientific">Neisseria leonii</name>
    <dbReference type="NCBI Taxonomy" id="2995413"/>
    <lineage>
        <taxon>Bacteria</taxon>
        <taxon>Pseudomonadati</taxon>
        <taxon>Pseudomonadota</taxon>
        <taxon>Betaproteobacteria</taxon>
        <taxon>Neisseriales</taxon>
        <taxon>Neisseriaceae</taxon>
        <taxon>Neisseria</taxon>
    </lineage>
</organism>
<dbReference type="PANTHER" id="PTHR21192">
    <property type="entry name" value="NUCLEAR PROTEIN E3-3"/>
    <property type="match status" value="1"/>
</dbReference>
<sequence length="123" mass="13282">MDFAETRPEGVLSAEYGSEGRLNIGGCEYAHPVGLTGTDCFTLAEDSPLQCSADSFAPYFDRYGRPEVILLGTGSRQIFPNPQTVAALAAQGIGLEAMSTPAACRTLLLLQSEGRRVWAWLWP</sequence>
<accession>A0A9X4E2M2</accession>